<dbReference type="EMBL" id="VHJK01000002">
    <property type="protein sequence ID" value="TRD09878.1"/>
    <property type="molecule type" value="Genomic_DNA"/>
</dbReference>
<evidence type="ECO:0000256" key="1">
    <source>
        <dbReference type="ARBA" id="ARBA00001526"/>
    </source>
</evidence>
<dbReference type="OrthoDB" id="108135at2"/>
<evidence type="ECO:0000259" key="2">
    <source>
        <dbReference type="Pfam" id="PF13354"/>
    </source>
</evidence>
<dbReference type="PANTHER" id="PTHR35333:SF5">
    <property type="entry name" value="CONSERVED LIPOPROTEIN LPQF-RELATED"/>
    <property type="match status" value="1"/>
</dbReference>
<name>A0A547P6X2_9SPHN</name>
<keyword evidence="3" id="KW-0378">Hydrolase</keyword>
<comment type="catalytic activity">
    <reaction evidence="1">
        <text>a beta-lactam + H2O = a substituted beta-amino acid</text>
        <dbReference type="Rhea" id="RHEA:20401"/>
        <dbReference type="ChEBI" id="CHEBI:15377"/>
        <dbReference type="ChEBI" id="CHEBI:35627"/>
        <dbReference type="ChEBI" id="CHEBI:140347"/>
        <dbReference type="EC" id="3.5.2.6"/>
    </reaction>
</comment>
<dbReference type="Pfam" id="PF13354">
    <property type="entry name" value="Beta-lactamase2"/>
    <property type="match status" value="1"/>
</dbReference>
<evidence type="ECO:0000313" key="3">
    <source>
        <dbReference type="EMBL" id="TRD09878.1"/>
    </source>
</evidence>
<dbReference type="GO" id="GO:0046677">
    <property type="term" value="P:response to antibiotic"/>
    <property type="evidence" value="ECO:0007669"/>
    <property type="project" value="InterPro"/>
</dbReference>
<keyword evidence="4" id="KW-1185">Reference proteome</keyword>
<dbReference type="GO" id="GO:0008800">
    <property type="term" value="F:beta-lactamase activity"/>
    <property type="evidence" value="ECO:0007669"/>
    <property type="project" value="UniProtKB-EC"/>
</dbReference>
<dbReference type="Proteomes" id="UP000316343">
    <property type="component" value="Unassembled WGS sequence"/>
</dbReference>
<dbReference type="Gene3D" id="3.40.710.10">
    <property type="entry name" value="DD-peptidase/beta-lactamase superfamily"/>
    <property type="match status" value="1"/>
</dbReference>
<dbReference type="GO" id="GO:0030655">
    <property type="term" value="P:beta-lactam antibiotic catabolic process"/>
    <property type="evidence" value="ECO:0007669"/>
    <property type="project" value="InterPro"/>
</dbReference>
<feature type="domain" description="Beta-lactamase class A catalytic" evidence="2">
    <location>
        <begin position="176"/>
        <end position="327"/>
    </location>
</feature>
<dbReference type="SUPFAM" id="SSF56601">
    <property type="entry name" value="beta-lactamase/transpeptidase-like"/>
    <property type="match status" value="1"/>
</dbReference>
<dbReference type="InterPro" id="IPR045155">
    <property type="entry name" value="Beta-lactam_cat"/>
</dbReference>
<organism evidence="3 4">
    <name type="scientific">Erythrobacter insulae</name>
    <dbReference type="NCBI Taxonomy" id="2584124"/>
    <lineage>
        <taxon>Bacteria</taxon>
        <taxon>Pseudomonadati</taxon>
        <taxon>Pseudomonadota</taxon>
        <taxon>Alphaproteobacteria</taxon>
        <taxon>Sphingomonadales</taxon>
        <taxon>Erythrobacteraceae</taxon>
        <taxon>Erythrobacter/Porphyrobacter group</taxon>
        <taxon>Erythrobacter</taxon>
    </lineage>
</organism>
<evidence type="ECO:0000313" key="4">
    <source>
        <dbReference type="Proteomes" id="UP000316343"/>
    </source>
</evidence>
<comment type="caution">
    <text evidence="3">The sequence shown here is derived from an EMBL/GenBank/DDBJ whole genome shotgun (WGS) entry which is preliminary data.</text>
</comment>
<reference evidence="3 4" key="1">
    <citation type="submission" date="2019-06" db="EMBL/GenBank/DDBJ databases">
        <title>Erythrobacter insulae sp. nov., isolated from a tidal flat.</title>
        <authorList>
            <person name="Yoon J.-H."/>
        </authorList>
    </citation>
    <scope>NUCLEOTIDE SEQUENCE [LARGE SCALE GENOMIC DNA]</scope>
    <source>
        <strain evidence="3 4">JBTF-M21</strain>
    </source>
</reference>
<gene>
    <name evidence="3" type="ORF">FGU71_12760</name>
</gene>
<proteinExistence type="predicted"/>
<accession>A0A547P6X2</accession>
<dbReference type="AlphaFoldDB" id="A0A547P6X2"/>
<sequence length="445" mass="48036">MEERKTMGLLKTVGLSVLGLAFALAAPLQPLGAQEHSENPSTDRSPIDLRSGQVIALLNGELDAPLEDVFTDGFLAAVPPTQLYVYCAQLAAQFGRAVKIETDGPPGANRLALTITMERAIGTGAIAIDPAKGNRITELLFRSFNPLNDTPAKITADLNALPGQIGAYFGPLDGKDPVLSINADEQFAIGSTFKLYILSALARRIQAGDETWDAVSDLSLARRSFPSGMMQDWPSPAPVTLQTLATMMISISDNTATDVLMQHLGVDAVITEMIESGHSNPRLNVPFLTTRQMFALKAAGDAVMDEYREASAEEKADLLASLSESELDQEAIQSTFAGGPVALDIEWFASPEDLRKMLIHMPKGGYGVPLKIMSVNPSMVESGWTNWSRAHFKGGSEPGVLNLTWLLYDRIGRPHVLTLSWNNKDANVDNAALELIAQRILALPQ</sequence>
<dbReference type="InterPro" id="IPR000871">
    <property type="entry name" value="Beta-lactam_class-A"/>
</dbReference>
<dbReference type="RefSeq" id="WP_142789168.1">
    <property type="nucleotide sequence ID" value="NZ_VHJK01000002.1"/>
</dbReference>
<dbReference type="InterPro" id="IPR012338">
    <property type="entry name" value="Beta-lactam/transpept-like"/>
</dbReference>
<protein>
    <submittedName>
        <fullName evidence="3">Serine hydrolase</fullName>
    </submittedName>
</protein>
<dbReference type="PANTHER" id="PTHR35333">
    <property type="entry name" value="BETA-LACTAMASE"/>
    <property type="match status" value="1"/>
</dbReference>